<accession>A0A3G9GIW3</accession>
<proteinExistence type="inferred from homology"/>
<dbReference type="SUPFAM" id="SSF52972">
    <property type="entry name" value="ITPase-like"/>
    <property type="match status" value="1"/>
</dbReference>
<name>A0A3G9GIW3_9NEIS</name>
<protein>
    <recommendedName>
        <fullName evidence="4">dTTP/UTP pyrophosphatase</fullName>
        <shortName evidence="4">dTTPase/UTPase</shortName>
        <ecNumber evidence="4">3.6.1.9</ecNumber>
    </recommendedName>
    <alternativeName>
        <fullName evidence="4">Nucleoside triphosphate pyrophosphatase</fullName>
    </alternativeName>
    <alternativeName>
        <fullName evidence="4">Nucleotide pyrophosphatase</fullName>
        <shortName evidence="4">Nucleotide PPase</shortName>
    </alternativeName>
</protein>
<dbReference type="Pfam" id="PF02545">
    <property type="entry name" value="Maf"/>
    <property type="match status" value="1"/>
</dbReference>
<reference evidence="6" key="3">
    <citation type="journal article" date="2017" name="Plant Physiol. Biochem.">
        <title>Differential oxidative and antioxidative response of duckweed Lemna minor toward plant growth promoting/inhibiting bacteria.</title>
        <authorList>
            <person name="Ishizawa H."/>
            <person name="Kuroda M."/>
            <person name="Morikawa M."/>
            <person name="Ike M."/>
        </authorList>
    </citation>
    <scope>NUCLEOTIDE SEQUENCE [LARGE SCALE GENOMIC DNA]</scope>
    <source>
        <strain evidence="6">H3</strain>
    </source>
</reference>
<reference evidence="5 6" key="2">
    <citation type="journal article" date="2017" name="Genome Announc.">
        <title>Draft genome sequence of Aquitalea magnusonii strain H3, a plant growth-promoting bacterium of duckweed Lemna minor.</title>
        <authorList>
            <person name="Ishizawa H."/>
            <person name="Kuroda M."/>
            <person name="Ike M."/>
        </authorList>
    </citation>
    <scope>NUCLEOTIDE SEQUENCE [LARGE SCALE GENOMIC DNA]</scope>
    <source>
        <strain evidence="5 6">H3</strain>
    </source>
</reference>
<feature type="site" description="Important for substrate specificity" evidence="4">
    <location>
        <position position="175"/>
    </location>
</feature>
<evidence type="ECO:0000313" key="5">
    <source>
        <dbReference type="EMBL" id="BBF87828.1"/>
    </source>
</evidence>
<dbReference type="HAMAP" id="MF_00528">
    <property type="entry name" value="Maf"/>
    <property type="match status" value="1"/>
</dbReference>
<comment type="cofactor">
    <cofactor evidence="1 4">
        <name>a divalent metal cation</name>
        <dbReference type="ChEBI" id="CHEBI:60240"/>
    </cofactor>
</comment>
<feature type="site" description="Important for substrate specificity" evidence="4">
    <location>
        <position position="93"/>
    </location>
</feature>
<keyword evidence="4" id="KW-0963">Cytoplasm</keyword>
<dbReference type="CDD" id="cd00555">
    <property type="entry name" value="Maf"/>
    <property type="match status" value="1"/>
</dbReference>
<dbReference type="EMBL" id="AP018823">
    <property type="protein sequence ID" value="BBF87828.1"/>
    <property type="molecule type" value="Genomic_DNA"/>
</dbReference>
<evidence type="ECO:0000256" key="2">
    <source>
        <dbReference type="ARBA" id="ARBA00022801"/>
    </source>
</evidence>
<dbReference type="PANTHER" id="PTHR43213:SF5">
    <property type="entry name" value="BIFUNCTIONAL DTTP_UTP PYROPHOSPHATASE_METHYLTRANSFERASE PROTEIN-RELATED"/>
    <property type="match status" value="1"/>
</dbReference>
<dbReference type="Gene3D" id="3.90.950.10">
    <property type="match status" value="1"/>
</dbReference>
<organism evidence="5 6">
    <name type="scientific">Aquitalea magnusonii</name>
    <dbReference type="NCBI Taxonomy" id="332411"/>
    <lineage>
        <taxon>Bacteria</taxon>
        <taxon>Pseudomonadati</taxon>
        <taxon>Pseudomonadota</taxon>
        <taxon>Betaproteobacteria</taxon>
        <taxon>Neisseriales</taxon>
        <taxon>Chromobacteriaceae</taxon>
        <taxon>Aquitalea</taxon>
    </lineage>
</organism>
<dbReference type="PANTHER" id="PTHR43213">
    <property type="entry name" value="BIFUNCTIONAL DTTP/UTP PYROPHOSPHATASE/METHYLTRANSFERASE PROTEIN-RELATED"/>
    <property type="match status" value="1"/>
</dbReference>
<dbReference type="GO" id="GO:0005737">
    <property type="term" value="C:cytoplasm"/>
    <property type="evidence" value="ECO:0007669"/>
    <property type="project" value="UniProtKB-SubCell"/>
</dbReference>
<reference evidence="6" key="1">
    <citation type="journal article" date="2017" name="Biotechnol. Biofuels">
        <title>Evaluation of environmental bacterial communities as a factor affecting the growth of duckweed Lemna minor.</title>
        <authorList>
            <person name="Ishizawa H."/>
            <person name="Kuroda M."/>
            <person name="Morikawa M."/>
            <person name="Ike M."/>
        </authorList>
    </citation>
    <scope>NUCLEOTIDE SEQUENCE [LARGE SCALE GENOMIC DNA]</scope>
    <source>
        <strain evidence="6">H3</strain>
    </source>
</reference>
<dbReference type="Proteomes" id="UP000198290">
    <property type="component" value="Chromosome"/>
</dbReference>
<comment type="caution">
    <text evidence="4">Lacks conserved residue(s) required for the propagation of feature annotation.</text>
</comment>
<comment type="subcellular location">
    <subcellularLocation>
        <location evidence="4">Cytoplasm</location>
    </subcellularLocation>
</comment>
<keyword evidence="2 4" id="KW-0378">Hydrolase</keyword>
<evidence type="ECO:0000256" key="3">
    <source>
        <dbReference type="ARBA" id="ARBA00023080"/>
    </source>
</evidence>
<keyword evidence="3 4" id="KW-0546">Nucleotide metabolism</keyword>
<evidence type="ECO:0000256" key="1">
    <source>
        <dbReference type="ARBA" id="ARBA00001968"/>
    </source>
</evidence>
<dbReference type="InterPro" id="IPR029001">
    <property type="entry name" value="ITPase-like_fam"/>
</dbReference>
<dbReference type="GO" id="GO:0036218">
    <property type="term" value="F:dTTP diphosphatase activity"/>
    <property type="evidence" value="ECO:0007669"/>
    <property type="project" value="RHEA"/>
</dbReference>
<feature type="active site" description="Proton acceptor" evidence="4">
    <location>
        <position position="92"/>
    </location>
</feature>
<comment type="similarity">
    <text evidence="4">Belongs to the Maf family. YhdE subfamily.</text>
</comment>
<comment type="function">
    <text evidence="4">Nucleoside triphosphate pyrophosphatase that hydrolyzes dTTP and UTP. May have a dual role in cell division arrest and in preventing the incorporation of modified nucleotides into cellular nucleic acids.</text>
</comment>
<dbReference type="GO" id="GO:0036221">
    <property type="term" value="F:UTP diphosphatase activity"/>
    <property type="evidence" value="ECO:0007669"/>
    <property type="project" value="RHEA"/>
</dbReference>
<dbReference type="InterPro" id="IPR003697">
    <property type="entry name" value="Maf-like"/>
</dbReference>
<dbReference type="NCBIfam" id="TIGR00172">
    <property type="entry name" value="maf"/>
    <property type="match status" value="1"/>
</dbReference>
<gene>
    <name evidence="5" type="ORF">DLM_4256</name>
</gene>
<dbReference type="STRING" id="332411.VI06_08950"/>
<feature type="site" description="Important for substrate specificity" evidence="4">
    <location>
        <position position="30"/>
    </location>
</feature>
<dbReference type="EC" id="3.6.1.9" evidence="4"/>
<evidence type="ECO:0000256" key="4">
    <source>
        <dbReference type="HAMAP-Rule" id="MF_00528"/>
    </source>
</evidence>
<evidence type="ECO:0000313" key="6">
    <source>
        <dbReference type="Proteomes" id="UP000198290"/>
    </source>
</evidence>
<comment type="catalytic activity">
    <reaction evidence="4">
        <text>UTP + H2O = UMP + diphosphate + H(+)</text>
        <dbReference type="Rhea" id="RHEA:29395"/>
        <dbReference type="ChEBI" id="CHEBI:15377"/>
        <dbReference type="ChEBI" id="CHEBI:15378"/>
        <dbReference type="ChEBI" id="CHEBI:33019"/>
        <dbReference type="ChEBI" id="CHEBI:46398"/>
        <dbReference type="ChEBI" id="CHEBI:57865"/>
        <dbReference type="EC" id="3.6.1.9"/>
    </reaction>
</comment>
<comment type="catalytic activity">
    <reaction evidence="4">
        <text>dTTP + H2O = dTMP + diphosphate + H(+)</text>
        <dbReference type="Rhea" id="RHEA:28534"/>
        <dbReference type="ChEBI" id="CHEBI:15377"/>
        <dbReference type="ChEBI" id="CHEBI:15378"/>
        <dbReference type="ChEBI" id="CHEBI:33019"/>
        <dbReference type="ChEBI" id="CHEBI:37568"/>
        <dbReference type="ChEBI" id="CHEBI:63528"/>
        <dbReference type="EC" id="3.6.1.9"/>
    </reaction>
</comment>
<dbReference type="KEGG" id="amah:DLM_4256"/>
<dbReference type="GO" id="GO:0009117">
    <property type="term" value="P:nucleotide metabolic process"/>
    <property type="evidence" value="ECO:0007669"/>
    <property type="project" value="UniProtKB-KW"/>
</dbReference>
<sequence length="212" mass="23053">MQLINIDNNGSDNIMTPSDTRIYLASGSPRRRELLEQLGVHLERIHADIDESVLPGENAVAYTERLAREKAAAGWAVVQNCGLPSRPLLSADTTVVLEGEIFGKPADAADAARMLRAFSGRSHQVVTSVAVRQDERVELRTSITEVHFRVLSDSDIQRYIDSGEPFDKAGAYGIQGLAAVFIDHIAGSYTGVMGLPMFETAELLGLFGHSFP</sequence>
<dbReference type="PIRSF" id="PIRSF006305">
    <property type="entry name" value="Maf"/>
    <property type="match status" value="1"/>
</dbReference>
<dbReference type="AlphaFoldDB" id="A0A3G9GIW3"/>
<keyword evidence="6" id="KW-1185">Reference proteome</keyword>